<keyword evidence="9" id="KW-1185">Reference proteome</keyword>
<evidence type="ECO:0000256" key="4">
    <source>
        <dbReference type="ARBA" id="ARBA00011931"/>
    </source>
</evidence>
<accession>A0A0W0YJ47</accession>
<dbReference type="GO" id="GO:0034071">
    <property type="term" value="F:aminoglycoside phosphotransferase activity"/>
    <property type="evidence" value="ECO:0007669"/>
    <property type="project" value="UniProtKB-EC"/>
</dbReference>
<dbReference type="InterPro" id="IPR011009">
    <property type="entry name" value="Kinase-like_dom_sf"/>
</dbReference>
<evidence type="ECO:0000256" key="1">
    <source>
        <dbReference type="ARBA" id="ARBA00001735"/>
    </source>
</evidence>
<comment type="caution">
    <text evidence="8">The sequence shown here is derived from an EMBL/GenBank/DDBJ whole genome shotgun (WGS) entry which is preliminary data.</text>
</comment>
<dbReference type="Gene3D" id="3.40.630.30">
    <property type="match status" value="2"/>
</dbReference>
<comment type="catalytic activity">
    <reaction evidence="1">
        <text>a gentamycin + GTP = a gentamycin 2''-phosphate + GDP + H(+)</text>
        <dbReference type="Rhea" id="RHEA:48872"/>
        <dbReference type="ChEBI" id="CHEBI:15378"/>
        <dbReference type="ChEBI" id="CHEBI:37565"/>
        <dbReference type="ChEBI" id="CHEBI:58189"/>
        <dbReference type="ChEBI" id="CHEBI:90218"/>
        <dbReference type="ChEBI" id="CHEBI:90219"/>
        <dbReference type="EC" id="2.7.1.190"/>
    </reaction>
</comment>
<evidence type="ECO:0000256" key="3">
    <source>
        <dbReference type="ARBA" id="ARBA00008487"/>
    </source>
</evidence>
<comment type="function">
    <text evidence="2">Involved in resistance to gentamicin, tobramycin, and kanamycin. Tobramycin and kanamycin resistance is due to the ACC activity, specified by N-terminal region. The C-terminal region is a kinase that phosphorylates several 4,6-disubstituted aminoglycosides.</text>
</comment>
<sequence length="652" mass="73715">MFKVDWEKTSLTYQLPEGMAEKMVRLAYPDKKLTSTELIAGGCANLNYKIQLENEQKPLILRVYLRDKDAAHIEQKLAALIKETVPAPLTHYIGKLEGYHFAITEFISGISLRDFLLSNASDANGALMSEVGMILSKITAYEFSKSGFLNKDLEVVECESSDVIKFALDCLNDRTVVSVLSPEMIDEIKKAIKQYAYLFSTDDEKHLVHGDFDPANILVEQINGSWVVTGILDWEFAFPGSYLWDIANMLRYAHKMPPEFQNSFVDALQKNGIKLPAHWPITIHLLNLSSLLDLLKRSDPKDHPHRCADISELINHILGELNEMNERRKVQVRCYQDGDAKHIASIFYNTVHTVNAKDYSKEQLNAWTSYYDNYAAWQEKCAKLNPFVATIDGTVVGFAEFEPNGHIDCFYVHHEFQGSGVGTALMREIEIEAREKLLPRIYAEVSTTARAFFASKGFQVIKQQTVRIRDIELTNFLMEKSFVTCELLSSDHIPLISEAFNAIGWNKPPSLFEEYLKEQDAGERLVWVAHFNGEFAGYVTLKWCSQYQSFQEQSIPEIVDLNVLPAYRKIGVGSLLLDTAEKEAATNSQIIGIGVGLYAGADGGYGAAQRLYVKRGYIPDGKGITYNYEPTIPGNHYQLDDDLVLWFTKKLG</sequence>
<protein>
    <recommendedName>
        <fullName evidence="5">Bifunctional AAC/APH</fullName>
        <ecNumber evidence="4">2.7.1.190</ecNumber>
    </recommendedName>
</protein>
<dbReference type="InterPro" id="IPR002575">
    <property type="entry name" value="Aminoglycoside_PTrfase"/>
</dbReference>
<feature type="domain" description="N-acetyltransferase" evidence="7">
    <location>
        <begin position="483"/>
        <end position="644"/>
    </location>
</feature>
<dbReference type="Proteomes" id="UP000054703">
    <property type="component" value="Unassembled WGS sequence"/>
</dbReference>
<evidence type="ECO:0000256" key="2">
    <source>
        <dbReference type="ARBA" id="ARBA00002498"/>
    </source>
</evidence>
<dbReference type="Pfam" id="PF13673">
    <property type="entry name" value="Acetyltransf_10"/>
    <property type="match status" value="1"/>
</dbReference>
<dbReference type="PATRIC" id="fig|45074.5.peg.3042"/>
<dbReference type="Gene3D" id="3.30.200.150">
    <property type="match status" value="1"/>
</dbReference>
<gene>
    <name evidence="8" type="ORF">Lsan_2831</name>
</gene>
<dbReference type="CDD" id="cd04301">
    <property type="entry name" value="NAT_SF"/>
    <property type="match status" value="2"/>
</dbReference>
<evidence type="ECO:0000256" key="6">
    <source>
        <dbReference type="ARBA" id="ARBA00023268"/>
    </source>
</evidence>
<dbReference type="RefSeq" id="WP_006871023.1">
    <property type="nucleotide sequence ID" value="NZ_CAAAIH010000009.1"/>
</dbReference>
<dbReference type="PANTHER" id="PTHR43451">
    <property type="entry name" value="ACETYLTRANSFERASE (GNAT) FAMILY PROTEIN"/>
    <property type="match status" value="1"/>
</dbReference>
<proteinExistence type="inferred from homology"/>
<dbReference type="EMBL" id="LNYU01000081">
    <property type="protein sequence ID" value="KTD56671.1"/>
    <property type="molecule type" value="Genomic_DNA"/>
</dbReference>
<dbReference type="InterPro" id="IPR016181">
    <property type="entry name" value="Acyl_CoA_acyltransferase"/>
</dbReference>
<evidence type="ECO:0000256" key="5">
    <source>
        <dbReference type="ARBA" id="ARBA00014467"/>
    </source>
</evidence>
<dbReference type="Pfam" id="PF01636">
    <property type="entry name" value="APH"/>
    <property type="match status" value="1"/>
</dbReference>
<dbReference type="SUPFAM" id="SSF55729">
    <property type="entry name" value="Acyl-CoA N-acyltransferases (Nat)"/>
    <property type="match status" value="2"/>
</dbReference>
<dbReference type="SUPFAM" id="SSF56112">
    <property type="entry name" value="Protein kinase-like (PK-like)"/>
    <property type="match status" value="1"/>
</dbReference>
<feature type="domain" description="N-acetyltransferase" evidence="7">
    <location>
        <begin position="330"/>
        <end position="483"/>
    </location>
</feature>
<organism evidence="8 9">
    <name type="scientific">Legionella santicrucis</name>
    <dbReference type="NCBI Taxonomy" id="45074"/>
    <lineage>
        <taxon>Bacteria</taxon>
        <taxon>Pseudomonadati</taxon>
        <taxon>Pseudomonadota</taxon>
        <taxon>Gammaproteobacteria</taxon>
        <taxon>Legionellales</taxon>
        <taxon>Legionellaceae</taxon>
        <taxon>Legionella</taxon>
    </lineage>
</organism>
<evidence type="ECO:0000313" key="8">
    <source>
        <dbReference type="EMBL" id="KTD56671.1"/>
    </source>
</evidence>
<dbReference type="AlphaFoldDB" id="A0A0W0YJ47"/>
<evidence type="ECO:0000259" key="7">
    <source>
        <dbReference type="PROSITE" id="PS51186"/>
    </source>
</evidence>
<dbReference type="InterPro" id="IPR052564">
    <property type="entry name" value="N-acetyltrans/Recomb-assoc"/>
</dbReference>
<dbReference type="Pfam" id="PF00583">
    <property type="entry name" value="Acetyltransf_1"/>
    <property type="match status" value="1"/>
</dbReference>
<dbReference type="Gene3D" id="3.90.1200.10">
    <property type="match status" value="1"/>
</dbReference>
<name>A0A0W0YJ47_9GAMM</name>
<dbReference type="EC" id="2.7.1.190" evidence="4"/>
<dbReference type="PANTHER" id="PTHR43451:SF1">
    <property type="entry name" value="ACETYLTRANSFERASE"/>
    <property type="match status" value="1"/>
</dbReference>
<keyword evidence="6" id="KW-0511">Multifunctional enzyme</keyword>
<reference evidence="8 9" key="1">
    <citation type="submission" date="2015-11" db="EMBL/GenBank/DDBJ databases">
        <title>Genomic analysis of 38 Legionella species identifies large and diverse effector repertoires.</title>
        <authorList>
            <person name="Burstein D."/>
            <person name="Amaro F."/>
            <person name="Zusman T."/>
            <person name="Lifshitz Z."/>
            <person name="Cohen O."/>
            <person name="Gilbert J.A."/>
            <person name="Pupko T."/>
            <person name="Shuman H.A."/>
            <person name="Segal G."/>
        </authorList>
    </citation>
    <scope>NUCLEOTIDE SEQUENCE [LARGE SCALE GENOMIC DNA]</scope>
    <source>
        <strain evidence="8 9">SC-63-C7</strain>
    </source>
</reference>
<dbReference type="GO" id="GO:0016747">
    <property type="term" value="F:acyltransferase activity, transferring groups other than amino-acyl groups"/>
    <property type="evidence" value="ECO:0007669"/>
    <property type="project" value="InterPro"/>
</dbReference>
<evidence type="ECO:0000313" key="9">
    <source>
        <dbReference type="Proteomes" id="UP000054703"/>
    </source>
</evidence>
<dbReference type="STRING" id="45074.Lsan_2831"/>
<comment type="similarity">
    <text evidence="3">In the C-terminal section; belongs to the aminoglycoside phosphotransferase family.</text>
</comment>
<dbReference type="PROSITE" id="PS51186">
    <property type="entry name" value="GNAT"/>
    <property type="match status" value="2"/>
</dbReference>
<dbReference type="InterPro" id="IPR000182">
    <property type="entry name" value="GNAT_dom"/>
</dbReference>